<keyword evidence="5" id="KW-1185">Reference proteome</keyword>
<reference evidence="4" key="1">
    <citation type="journal article" date="2015" name="PeerJ">
        <title>First genomic representation of candidate bacterial phylum KSB3 points to enhanced environmental sensing as a trigger of wastewater bulking.</title>
        <authorList>
            <person name="Sekiguchi Y."/>
            <person name="Ohashi A."/>
            <person name="Parks D.H."/>
            <person name="Yamauchi T."/>
            <person name="Tyson G.W."/>
            <person name="Hugenholtz P."/>
        </authorList>
    </citation>
    <scope>NUCLEOTIDE SEQUENCE [LARGE SCALE GENOMIC DNA]</scope>
</reference>
<dbReference type="AlphaFoldDB" id="A0A0S6WAG6"/>
<dbReference type="GO" id="GO:0016491">
    <property type="term" value="F:oxidoreductase activity"/>
    <property type="evidence" value="ECO:0007669"/>
    <property type="project" value="UniProtKB-KW"/>
</dbReference>
<keyword evidence="1" id="KW-0560">Oxidoreductase</keyword>
<dbReference type="SUPFAM" id="SSF55347">
    <property type="entry name" value="Glyceraldehyde-3-phosphate dehydrogenase-like, C-terminal domain"/>
    <property type="match status" value="1"/>
</dbReference>
<dbReference type="InterPro" id="IPR055170">
    <property type="entry name" value="GFO_IDH_MocA-like_dom"/>
</dbReference>
<dbReference type="Pfam" id="PF22725">
    <property type="entry name" value="GFO_IDH_MocA_C3"/>
    <property type="match status" value="1"/>
</dbReference>
<dbReference type="Gene3D" id="3.40.50.720">
    <property type="entry name" value="NAD(P)-binding Rossmann-like Domain"/>
    <property type="match status" value="1"/>
</dbReference>
<dbReference type="InterPro" id="IPR036291">
    <property type="entry name" value="NAD(P)-bd_dom_sf"/>
</dbReference>
<proteinExistence type="predicted"/>
<dbReference type="Pfam" id="PF01408">
    <property type="entry name" value="GFO_IDH_MocA"/>
    <property type="match status" value="1"/>
</dbReference>
<dbReference type="SUPFAM" id="SSF51735">
    <property type="entry name" value="NAD(P)-binding Rossmann-fold domains"/>
    <property type="match status" value="1"/>
</dbReference>
<name>A0A0S6WAG6_VECG1</name>
<dbReference type="HOGENOM" id="CLU_023194_17_0_0"/>
<dbReference type="STRING" id="1499967.U27_02349"/>
<feature type="domain" description="GFO/IDH/MocA-like oxidoreductase" evidence="3">
    <location>
        <begin position="141"/>
        <end position="276"/>
    </location>
</feature>
<dbReference type="PANTHER" id="PTHR43818:SF11">
    <property type="entry name" value="BCDNA.GH03377"/>
    <property type="match status" value="1"/>
</dbReference>
<dbReference type="InterPro" id="IPR000683">
    <property type="entry name" value="Gfo/Idh/MocA-like_OxRdtase_N"/>
</dbReference>
<dbReference type="InterPro" id="IPR050463">
    <property type="entry name" value="Gfo/Idh/MocA_oxidrdct_glycsds"/>
</dbReference>
<dbReference type="PANTHER" id="PTHR43818">
    <property type="entry name" value="BCDNA.GH03377"/>
    <property type="match status" value="1"/>
</dbReference>
<organism evidence="4">
    <name type="scientific">Vecturithrix granuli</name>
    <dbReference type="NCBI Taxonomy" id="1499967"/>
    <lineage>
        <taxon>Bacteria</taxon>
        <taxon>Candidatus Moduliflexota</taxon>
        <taxon>Candidatus Vecturitrichia</taxon>
        <taxon>Candidatus Vecturitrichales</taxon>
        <taxon>Candidatus Vecturitrichaceae</taxon>
        <taxon>Candidatus Vecturithrix</taxon>
    </lineage>
</organism>
<protein>
    <submittedName>
        <fullName evidence="4">Putative oxidoreductase</fullName>
    </submittedName>
</protein>
<evidence type="ECO:0000259" key="3">
    <source>
        <dbReference type="Pfam" id="PF22725"/>
    </source>
</evidence>
<evidence type="ECO:0000259" key="2">
    <source>
        <dbReference type="Pfam" id="PF01408"/>
    </source>
</evidence>
<gene>
    <name evidence="4" type="ORF">U27_02349</name>
</gene>
<dbReference type="eggNOG" id="COG0673">
    <property type="taxonomic scope" value="Bacteria"/>
</dbReference>
<sequence length="379" mass="41847">MEKIGIGLIGYGGIGKIHTLSYKDIGMYYPGHLPEIDLAAVCTSKPETARKAVRDGGFRKWYTEVAELIQDDDVTIIDCSLPNFAHKSVLLQAIAAGKPIYCEKPLAMNAAEAREITAAAQQAGIQIGMTLNYRFLPAIMRAYTLIQDGALGQIYRFQAEYLHTGYEDPQRPLSWRLDHAKSGGGALADLGAHAIDLMRYLLGEFEAVRAFTKTFVPERPLKAGARETGKVTVDDAAWLQVQLKNGGIGTIEASRFATGILDELRFEICGEKGALRFNLMDGNWLYWYDAARKGGDFGGERGWQRLDTLQQYPGASIPTPRSIIGWQRPHAENQYQFLKAIIAGKSFQPNVIDGLRAQLILEAAYTSAATGEWVNVEQQ</sequence>
<dbReference type="Gene3D" id="3.30.360.10">
    <property type="entry name" value="Dihydrodipicolinate Reductase, domain 2"/>
    <property type="match status" value="1"/>
</dbReference>
<evidence type="ECO:0000256" key="1">
    <source>
        <dbReference type="ARBA" id="ARBA00023002"/>
    </source>
</evidence>
<evidence type="ECO:0000313" key="4">
    <source>
        <dbReference type="EMBL" id="GAK55515.1"/>
    </source>
</evidence>
<evidence type="ECO:0000313" key="5">
    <source>
        <dbReference type="Proteomes" id="UP000030661"/>
    </source>
</evidence>
<feature type="domain" description="Gfo/Idh/MocA-like oxidoreductase N-terminal" evidence="2">
    <location>
        <begin position="5"/>
        <end position="127"/>
    </location>
</feature>
<dbReference type="EMBL" id="DF820463">
    <property type="protein sequence ID" value="GAK55515.1"/>
    <property type="molecule type" value="Genomic_DNA"/>
</dbReference>
<accession>A0A0S6WAG6</accession>
<dbReference type="GO" id="GO:0000166">
    <property type="term" value="F:nucleotide binding"/>
    <property type="evidence" value="ECO:0007669"/>
    <property type="project" value="InterPro"/>
</dbReference>
<dbReference type="Proteomes" id="UP000030661">
    <property type="component" value="Unassembled WGS sequence"/>
</dbReference>